<gene>
    <name evidence="2" type="ORF">MARPO_0031s0033</name>
</gene>
<name>A0A2R6X7G7_MARPO</name>
<evidence type="ECO:0000256" key="1">
    <source>
        <dbReference type="SAM" id="MobiDB-lite"/>
    </source>
</evidence>
<reference evidence="3" key="1">
    <citation type="journal article" date="2017" name="Cell">
        <title>Insights into land plant evolution garnered from the Marchantia polymorpha genome.</title>
        <authorList>
            <person name="Bowman J.L."/>
            <person name="Kohchi T."/>
            <person name="Yamato K.T."/>
            <person name="Jenkins J."/>
            <person name="Shu S."/>
            <person name="Ishizaki K."/>
            <person name="Yamaoka S."/>
            <person name="Nishihama R."/>
            <person name="Nakamura Y."/>
            <person name="Berger F."/>
            <person name="Adam C."/>
            <person name="Aki S.S."/>
            <person name="Althoff F."/>
            <person name="Araki T."/>
            <person name="Arteaga-Vazquez M.A."/>
            <person name="Balasubrmanian S."/>
            <person name="Barry K."/>
            <person name="Bauer D."/>
            <person name="Boehm C.R."/>
            <person name="Briginshaw L."/>
            <person name="Caballero-Perez J."/>
            <person name="Catarino B."/>
            <person name="Chen F."/>
            <person name="Chiyoda S."/>
            <person name="Chovatia M."/>
            <person name="Davies K.M."/>
            <person name="Delmans M."/>
            <person name="Demura T."/>
            <person name="Dierschke T."/>
            <person name="Dolan L."/>
            <person name="Dorantes-Acosta A.E."/>
            <person name="Eklund D.M."/>
            <person name="Florent S.N."/>
            <person name="Flores-Sandoval E."/>
            <person name="Fujiyama A."/>
            <person name="Fukuzawa H."/>
            <person name="Galik B."/>
            <person name="Grimanelli D."/>
            <person name="Grimwood J."/>
            <person name="Grossniklaus U."/>
            <person name="Hamada T."/>
            <person name="Haseloff J."/>
            <person name="Hetherington A.J."/>
            <person name="Higo A."/>
            <person name="Hirakawa Y."/>
            <person name="Hundley H.N."/>
            <person name="Ikeda Y."/>
            <person name="Inoue K."/>
            <person name="Inoue S.I."/>
            <person name="Ishida S."/>
            <person name="Jia Q."/>
            <person name="Kakita M."/>
            <person name="Kanazawa T."/>
            <person name="Kawai Y."/>
            <person name="Kawashima T."/>
            <person name="Kennedy M."/>
            <person name="Kinose K."/>
            <person name="Kinoshita T."/>
            <person name="Kohara Y."/>
            <person name="Koide E."/>
            <person name="Komatsu K."/>
            <person name="Kopischke S."/>
            <person name="Kubo M."/>
            <person name="Kyozuka J."/>
            <person name="Lagercrantz U."/>
            <person name="Lin S.S."/>
            <person name="Lindquist E."/>
            <person name="Lipzen A.M."/>
            <person name="Lu C.W."/>
            <person name="De Luna E."/>
            <person name="Martienssen R.A."/>
            <person name="Minamino N."/>
            <person name="Mizutani M."/>
            <person name="Mizutani M."/>
            <person name="Mochizuki N."/>
            <person name="Monte I."/>
            <person name="Mosher R."/>
            <person name="Nagasaki H."/>
            <person name="Nakagami H."/>
            <person name="Naramoto S."/>
            <person name="Nishitani K."/>
            <person name="Ohtani M."/>
            <person name="Okamoto T."/>
            <person name="Okumura M."/>
            <person name="Phillips J."/>
            <person name="Pollak B."/>
            <person name="Reinders A."/>
            <person name="Rovekamp M."/>
            <person name="Sano R."/>
            <person name="Sawa S."/>
            <person name="Schmid M.W."/>
            <person name="Shirakawa M."/>
            <person name="Solano R."/>
            <person name="Spunde A."/>
            <person name="Suetsugu N."/>
            <person name="Sugano S."/>
            <person name="Sugiyama A."/>
            <person name="Sun R."/>
            <person name="Suzuki Y."/>
            <person name="Takenaka M."/>
            <person name="Takezawa D."/>
            <person name="Tomogane H."/>
            <person name="Tsuzuki M."/>
            <person name="Ueda T."/>
            <person name="Umeda M."/>
            <person name="Ward J.M."/>
            <person name="Watanabe Y."/>
            <person name="Yazaki K."/>
            <person name="Yokoyama R."/>
            <person name="Yoshitake Y."/>
            <person name="Yotsui I."/>
            <person name="Zachgo S."/>
            <person name="Schmutz J."/>
        </authorList>
    </citation>
    <scope>NUCLEOTIDE SEQUENCE [LARGE SCALE GENOMIC DNA]</scope>
    <source>
        <strain evidence="3">Tak-1</strain>
    </source>
</reference>
<dbReference type="Proteomes" id="UP000244005">
    <property type="component" value="Unassembled WGS sequence"/>
</dbReference>
<keyword evidence="3" id="KW-1185">Reference proteome</keyword>
<evidence type="ECO:0000313" key="3">
    <source>
        <dbReference type="Proteomes" id="UP000244005"/>
    </source>
</evidence>
<dbReference type="AlphaFoldDB" id="A0A2R6X7G7"/>
<evidence type="ECO:0000313" key="2">
    <source>
        <dbReference type="EMBL" id="PTQ42042.1"/>
    </source>
</evidence>
<dbReference type="EMBL" id="KZ772703">
    <property type="protein sequence ID" value="PTQ42042.1"/>
    <property type="molecule type" value="Genomic_DNA"/>
</dbReference>
<organism evidence="2 3">
    <name type="scientific">Marchantia polymorpha</name>
    <name type="common">Common liverwort</name>
    <name type="synonym">Marchantia aquatica</name>
    <dbReference type="NCBI Taxonomy" id="3197"/>
    <lineage>
        <taxon>Eukaryota</taxon>
        <taxon>Viridiplantae</taxon>
        <taxon>Streptophyta</taxon>
        <taxon>Embryophyta</taxon>
        <taxon>Marchantiophyta</taxon>
        <taxon>Marchantiopsida</taxon>
        <taxon>Marchantiidae</taxon>
        <taxon>Marchantiales</taxon>
        <taxon>Marchantiaceae</taxon>
        <taxon>Marchantia</taxon>
    </lineage>
</organism>
<sequence length="118" mass="12570">MNASHPLGALKIHALLPRDDLHHSLARSNFPPPQPQAQDSEYPKSELADCCSSMGPASGIAHSRARLLRPNQFGLLSPSIKAVRCARPVLSHGGSLAFKRPPSGDCGTYATCRCCSPL</sequence>
<proteinExistence type="predicted"/>
<feature type="region of interest" description="Disordered" evidence="1">
    <location>
        <begin position="23"/>
        <end position="42"/>
    </location>
</feature>
<protein>
    <submittedName>
        <fullName evidence="2">Uncharacterized protein</fullName>
    </submittedName>
</protein>
<accession>A0A2R6X7G7</accession>